<dbReference type="Proteomes" id="UP001060085">
    <property type="component" value="Linkage Group LG01"/>
</dbReference>
<protein>
    <submittedName>
        <fullName evidence="1">Uncharacterized protein</fullName>
    </submittedName>
</protein>
<name>A0ACC0CC29_CATRO</name>
<comment type="caution">
    <text evidence="1">The sequence shown here is derived from an EMBL/GenBank/DDBJ whole genome shotgun (WGS) entry which is preliminary data.</text>
</comment>
<evidence type="ECO:0000313" key="2">
    <source>
        <dbReference type="Proteomes" id="UP001060085"/>
    </source>
</evidence>
<sequence length="158" mass="18215">MSMEAQLPTNYNEGTSGSSHSNLDPMKVIMQELQLMRKNMKEMRGDITNVSMEHRDHRNIGGHDISQNSGTTSRPLSYNNLKLPLLSGAFGSHDYEILEKKVESLFYSYGVREEKFQLVVKSLSYEVNFWWIVIVKKKKENEIATNQDLEPNERSITD</sequence>
<proteinExistence type="predicted"/>
<gene>
    <name evidence="1" type="ORF">M9H77_03735</name>
</gene>
<organism evidence="1 2">
    <name type="scientific">Catharanthus roseus</name>
    <name type="common">Madagascar periwinkle</name>
    <name type="synonym">Vinca rosea</name>
    <dbReference type="NCBI Taxonomy" id="4058"/>
    <lineage>
        <taxon>Eukaryota</taxon>
        <taxon>Viridiplantae</taxon>
        <taxon>Streptophyta</taxon>
        <taxon>Embryophyta</taxon>
        <taxon>Tracheophyta</taxon>
        <taxon>Spermatophyta</taxon>
        <taxon>Magnoliopsida</taxon>
        <taxon>eudicotyledons</taxon>
        <taxon>Gunneridae</taxon>
        <taxon>Pentapetalae</taxon>
        <taxon>asterids</taxon>
        <taxon>lamiids</taxon>
        <taxon>Gentianales</taxon>
        <taxon>Apocynaceae</taxon>
        <taxon>Rauvolfioideae</taxon>
        <taxon>Vinceae</taxon>
        <taxon>Catharanthinae</taxon>
        <taxon>Catharanthus</taxon>
    </lineage>
</organism>
<accession>A0ACC0CC29</accession>
<reference evidence="2" key="1">
    <citation type="journal article" date="2023" name="Nat. Plants">
        <title>Single-cell RNA sequencing provides a high-resolution roadmap for understanding the multicellular compartmentation of specialized metabolism.</title>
        <authorList>
            <person name="Sun S."/>
            <person name="Shen X."/>
            <person name="Li Y."/>
            <person name="Li Y."/>
            <person name="Wang S."/>
            <person name="Li R."/>
            <person name="Zhang H."/>
            <person name="Shen G."/>
            <person name="Guo B."/>
            <person name="Wei J."/>
            <person name="Xu J."/>
            <person name="St-Pierre B."/>
            <person name="Chen S."/>
            <person name="Sun C."/>
        </authorList>
    </citation>
    <scope>NUCLEOTIDE SEQUENCE [LARGE SCALE GENOMIC DNA]</scope>
</reference>
<evidence type="ECO:0000313" key="1">
    <source>
        <dbReference type="EMBL" id="KAI5682507.1"/>
    </source>
</evidence>
<dbReference type="EMBL" id="CM044701">
    <property type="protein sequence ID" value="KAI5682507.1"/>
    <property type="molecule type" value="Genomic_DNA"/>
</dbReference>
<keyword evidence="2" id="KW-1185">Reference proteome</keyword>